<dbReference type="RefSeq" id="WP_094160780.1">
    <property type="nucleotide sequence ID" value="NZ_LT592171.1"/>
</dbReference>
<comment type="similarity">
    <text evidence="1">Belongs to the phospholipase D family. Cardiolipin synthase subfamily. ClsB sub-subfamily.</text>
</comment>
<gene>
    <name evidence="1" type="primary">clsB</name>
    <name evidence="3" type="ORF">THIARS_70044</name>
</gene>
<dbReference type="Pfam" id="PF13091">
    <property type="entry name" value="PLDc_2"/>
    <property type="match status" value="2"/>
</dbReference>
<dbReference type="NCBIfam" id="NF008427">
    <property type="entry name" value="PRK11263.1"/>
    <property type="match status" value="1"/>
</dbReference>
<feature type="active site" evidence="1">
    <location>
        <position position="398"/>
    </location>
</feature>
<sequence length="481" mass="54268">MAEPALPRKPNRSRPRRTQAWLRAAWHAARWSRGAARVSLDAAADDEAAHGPTWSGGNRVDLLPLGETLFPALKAAWQQARSSIWLETYIFHHDPVALDLATTLADAARRGVQVRVMVDGLGSARSIPQLASLFRDSGVEFMVYRPWRRWLDLVQRGHWRRLHRKLCVVDAQVAFIGGINLIDDRYDIHHGWSDQPRLDYAVRVQGLVAQQVLWSMRRLWLRTVATGSLQRQLRRMPGPDVLRSRGERRRYLDELLAWGGEAPPLREIRAAENRLRADAMTARPGGPEGLPSVRAALVVRDNLLQRRTIEHGYIQAIDQARTSVLLVSPYFYPGQAFRESLKNAAGRGVRVTLLLQGRVDYRAAAWAARALYRELIAAGVRIYEYQRAYLHGKVAVVDEIWATVGSSNIDPLSLLVNREANLLVRDPHFAHALAEHVRGELVHALPINHANLDKRVAWWIRPLVALAARLFIAIAGGARNY</sequence>
<evidence type="ECO:0000256" key="1">
    <source>
        <dbReference type="HAMAP-Rule" id="MF_01917"/>
    </source>
</evidence>
<name>A0A238D5I0_THIDL</name>
<dbReference type="InterPro" id="IPR025202">
    <property type="entry name" value="PLD-like_dom"/>
</dbReference>
<proteinExistence type="inferred from homology"/>
<keyword evidence="1" id="KW-0472">Membrane</keyword>
<evidence type="ECO:0000259" key="2">
    <source>
        <dbReference type="PROSITE" id="PS50035"/>
    </source>
</evidence>
<dbReference type="GO" id="GO:0008808">
    <property type="term" value="F:cardiolipin synthase activity"/>
    <property type="evidence" value="ECO:0007669"/>
    <property type="project" value="InterPro"/>
</dbReference>
<dbReference type="InterPro" id="IPR001736">
    <property type="entry name" value="PLipase_D/transphosphatidylase"/>
</dbReference>
<feature type="active site" evidence="1">
    <location>
        <position position="170"/>
    </location>
</feature>
<dbReference type="GO" id="GO:0032049">
    <property type="term" value="P:cardiolipin biosynthetic process"/>
    <property type="evidence" value="ECO:0007669"/>
    <property type="project" value="InterPro"/>
</dbReference>
<dbReference type="CDD" id="cd09159">
    <property type="entry name" value="PLDc_ybhO_like_2"/>
    <property type="match status" value="1"/>
</dbReference>
<dbReference type="CDD" id="cd09110">
    <property type="entry name" value="PLDc_CLS_1"/>
    <property type="match status" value="1"/>
</dbReference>
<dbReference type="SUPFAM" id="SSF56024">
    <property type="entry name" value="Phospholipase D/nuclease"/>
    <property type="match status" value="2"/>
</dbReference>
<dbReference type="EMBL" id="FLMQ01000056">
    <property type="protein sequence ID" value="SBP88424.1"/>
    <property type="molecule type" value="Genomic_DNA"/>
</dbReference>
<dbReference type="AlphaFoldDB" id="A0A238D5I0"/>
<dbReference type="InterPro" id="IPR030872">
    <property type="entry name" value="Cardiolipin_synth_ClsB"/>
</dbReference>
<feature type="domain" description="PLD phosphodiesterase" evidence="2">
    <location>
        <begin position="386"/>
        <end position="413"/>
    </location>
</feature>
<keyword evidence="1" id="KW-0594">Phospholipid biosynthesis</keyword>
<keyword evidence="4" id="KW-1185">Reference proteome</keyword>
<dbReference type="PANTHER" id="PTHR21248">
    <property type="entry name" value="CARDIOLIPIN SYNTHASE"/>
    <property type="match status" value="1"/>
</dbReference>
<feature type="active site" evidence="1">
    <location>
        <position position="163"/>
    </location>
</feature>
<dbReference type="SMART" id="SM00155">
    <property type="entry name" value="PLDc"/>
    <property type="match status" value="2"/>
</dbReference>
<dbReference type="OrthoDB" id="9762009at2"/>
<organism evidence="3 4">
    <name type="scientific">Thiomonas delicata</name>
    <name type="common">Thiomonas cuprina</name>
    <dbReference type="NCBI Taxonomy" id="364030"/>
    <lineage>
        <taxon>Bacteria</taxon>
        <taxon>Pseudomonadati</taxon>
        <taxon>Pseudomonadota</taxon>
        <taxon>Betaproteobacteria</taxon>
        <taxon>Burkholderiales</taxon>
        <taxon>Thiomonas</taxon>
    </lineage>
</organism>
<dbReference type="HAMAP" id="MF_01917">
    <property type="entry name" value="Cardiolipin_synth_ClsB"/>
    <property type="match status" value="1"/>
</dbReference>
<feature type="active site" evidence="1">
    <location>
        <position position="165"/>
    </location>
</feature>
<keyword evidence="1" id="KW-0444">Lipid biosynthesis</keyword>
<evidence type="ECO:0000313" key="3">
    <source>
        <dbReference type="EMBL" id="SBP88424.1"/>
    </source>
</evidence>
<reference evidence="3 4" key="1">
    <citation type="submission" date="2016-06" db="EMBL/GenBank/DDBJ databases">
        <authorList>
            <person name="Kjaerup R.B."/>
            <person name="Dalgaard T.S."/>
            <person name="Juul-Madsen H.R."/>
        </authorList>
    </citation>
    <scope>NUCLEOTIDE SEQUENCE [LARGE SCALE GENOMIC DNA]</scope>
    <source>
        <strain evidence="3 4">DSM 16361</strain>
    </source>
</reference>
<dbReference type="EC" id="2.7.8.-" evidence="1"/>
<dbReference type="PANTHER" id="PTHR21248:SF22">
    <property type="entry name" value="PHOSPHOLIPASE D"/>
    <property type="match status" value="1"/>
</dbReference>
<comment type="function">
    <text evidence="1">Catalyzes the phosphatidyl group transfer from one phosphatidylglycerol molecule to another to form cardiolipin (CL) (diphosphatidylglycerol) and glycerol.</text>
</comment>
<feature type="active site" evidence="1">
    <location>
        <position position="393"/>
    </location>
</feature>
<keyword evidence="1" id="KW-1208">Phospholipid metabolism</keyword>
<dbReference type="GO" id="GO:0005886">
    <property type="term" value="C:plasma membrane"/>
    <property type="evidence" value="ECO:0007669"/>
    <property type="project" value="UniProtKB-SubCell"/>
</dbReference>
<keyword evidence="1" id="KW-1003">Cell membrane</keyword>
<feature type="active site" evidence="1">
    <location>
        <position position="391"/>
    </location>
</feature>
<dbReference type="PROSITE" id="PS50035">
    <property type="entry name" value="PLD"/>
    <property type="match status" value="2"/>
</dbReference>
<keyword evidence="1" id="KW-0808">Transferase</keyword>
<keyword evidence="1" id="KW-0443">Lipid metabolism</keyword>
<dbReference type="Gene3D" id="3.30.870.10">
    <property type="entry name" value="Endonuclease Chain A"/>
    <property type="match status" value="2"/>
</dbReference>
<accession>A0A238D5I0</accession>
<dbReference type="Proteomes" id="UP000214566">
    <property type="component" value="Unassembled WGS sequence"/>
</dbReference>
<evidence type="ECO:0000313" key="4">
    <source>
        <dbReference type="Proteomes" id="UP000214566"/>
    </source>
</evidence>
<comment type="catalytic activity">
    <reaction evidence="1">
        <text>2 a 1,2-diacyl-sn-glycero-3-phospho-(1'-sn-glycerol) = a cardiolipin + glycerol</text>
        <dbReference type="Rhea" id="RHEA:31451"/>
        <dbReference type="ChEBI" id="CHEBI:17754"/>
        <dbReference type="ChEBI" id="CHEBI:62237"/>
        <dbReference type="ChEBI" id="CHEBI:64716"/>
    </reaction>
</comment>
<comment type="subcellular location">
    <subcellularLocation>
        <location evidence="1">Cell membrane</location>
        <topology evidence="1">Peripheral membrane protein</topology>
    </subcellularLocation>
</comment>
<protein>
    <recommendedName>
        <fullName evidence="1">Cardiolipin synthase B</fullName>
        <shortName evidence="1">CL synthase</shortName>
        <ecNumber evidence="1">2.7.8.-</ecNumber>
    </recommendedName>
</protein>
<feature type="domain" description="PLD phosphodiesterase" evidence="2">
    <location>
        <begin position="158"/>
        <end position="185"/>
    </location>
</feature>